<organism evidence="1 2">
    <name type="scientific">Paxillus rubicundulus Ve08.2h10</name>
    <dbReference type="NCBI Taxonomy" id="930991"/>
    <lineage>
        <taxon>Eukaryota</taxon>
        <taxon>Fungi</taxon>
        <taxon>Dikarya</taxon>
        <taxon>Basidiomycota</taxon>
        <taxon>Agaricomycotina</taxon>
        <taxon>Agaricomycetes</taxon>
        <taxon>Agaricomycetidae</taxon>
        <taxon>Boletales</taxon>
        <taxon>Paxilineae</taxon>
        <taxon>Paxillaceae</taxon>
        <taxon>Paxillus</taxon>
    </lineage>
</organism>
<dbReference type="AlphaFoldDB" id="A0A0D0DYW5"/>
<dbReference type="HOGENOM" id="CLU_3107054_0_0_1"/>
<sequence>MLLAFGIAWVCLAQSPGAPRGWKRLTLDLIQVIECPWSTPLQRGRSRARFY</sequence>
<protein>
    <submittedName>
        <fullName evidence="1">Uncharacterized protein</fullName>
    </submittedName>
</protein>
<evidence type="ECO:0000313" key="2">
    <source>
        <dbReference type="Proteomes" id="UP000054538"/>
    </source>
</evidence>
<reference evidence="2" key="2">
    <citation type="submission" date="2015-01" db="EMBL/GenBank/DDBJ databases">
        <title>Evolutionary Origins and Diversification of the Mycorrhizal Mutualists.</title>
        <authorList>
            <consortium name="DOE Joint Genome Institute"/>
            <consortium name="Mycorrhizal Genomics Consortium"/>
            <person name="Kohler A."/>
            <person name="Kuo A."/>
            <person name="Nagy L.G."/>
            <person name="Floudas D."/>
            <person name="Copeland A."/>
            <person name="Barry K.W."/>
            <person name="Cichocki N."/>
            <person name="Veneault-Fourrey C."/>
            <person name="LaButti K."/>
            <person name="Lindquist E.A."/>
            <person name="Lipzen A."/>
            <person name="Lundell T."/>
            <person name="Morin E."/>
            <person name="Murat C."/>
            <person name="Riley R."/>
            <person name="Ohm R."/>
            <person name="Sun H."/>
            <person name="Tunlid A."/>
            <person name="Henrissat B."/>
            <person name="Grigoriev I.V."/>
            <person name="Hibbett D.S."/>
            <person name="Martin F."/>
        </authorList>
    </citation>
    <scope>NUCLEOTIDE SEQUENCE [LARGE SCALE GENOMIC DNA]</scope>
    <source>
        <strain evidence="2">Ve08.2h10</strain>
    </source>
</reference>
<reference evidence="1 2" key="1">
    <citation type="submission" date="2014-04" db="EMBL/GenBank/DDBJ databases">
        <authorList>
            <consortium name="DOE Joint Genome Institute"/>
            <person name="Kuo A."/>
            <person name="Kohler A."/>
            <person name="Jargeat P."/>
            <person name="Nagy L.G."/>
            <person name="Floudas D."/>
            <person name="Copeland A."/>
            <person name="Barry K.W."/>
            <person name="Cichocki N."/>
            <person name="Veneault-Fourrey C."/>
            <person name="LaButti K."/>
            <person name="Lindquist E.A."/>
            <person name="Lipzen A."/>
            <person name="Lundell T."/>
            <person name="Morin E."/>
            <person name="Murat C."/>
            <person name="Sun H."/>
            <person name="Tunlid A."/>
            <person name="Henrissat B."/>
            <person name="Grigoriev I.V."/>
            <person name="Hibbett D.S."/>
            <person name="Martin F."/>
            <person name="Nordberg H.P."/>
            <person name="Cantor M.N."/>
            <person name="Hua S.X."/>
        </authorList>
    </citation>
    <scope>NUCLEOTIDE SEQUENCE [LARGE SCALE GENOMIC DNA]</scope>
    <source>
        <strain evidence="1 2">Ve08.2h10</strain>
    </source>
</reference>
<gene>
    <name evidence="1" type="ORF">PAXRUDRAFT_826962</name>
</gene>
<dbReference type="InParanoid" id="A0A0D0DYW5"/>
<dbReference type="EMBL" id="KN825039">
    <property type="protein sequence ID" value="KIK95481.1"/>
    <property type="molecule type" value="Genomic_DNA"/>
</dbReference>
<evidence type="ECO:0000313" key="1">
    <source>
        <dbReference type="EMBL" id="KIK95481.1"/>
    </source>
</evidence>
<proteinExistence type="predicted"/>
<accession>A0A0D0DYW5</accession>
<dbReference type="Proteomes" id="UP000054538">
    <property type="component" value="Unassembled WGS sequence"/>
</dbReference>
<name>A0A0D0DYW5_9AGAM</name>
<keyword evidence="2" id="KW-1185">Reference proteome</keyword>